<accession>A0A8S5NQF7</accession>
<name>A0A8S5NQF7_9CAUD</name>
<dbReference type="EMBL" id="BK015217">
    <property type="protein sequence ID" value="DAD96514.1"/>
    <property type="molecule type" value="Genomic_DNA"/>
</dbReference>
<organism evidence="1">
    <name type="scientific">Myoviridae sp. ctj3P51</name>
    <dbReference type="NCBI Taxonomy" id="2826687"/>
    <lineage>
        <taxon>Viruses</taxon>
        <taxon>Duplodnaviria</taxon>
        <taxon>Heunggongvirae</taxon>
        <taxon>Uroviricota</taxon>
        <taxon>Caudoviricetes</taxon>
    </lineage>
</organism>
<sequence length="81" mass="9960">MRMQKVTYEVKEQLYRQLRFNSDVYKKFREMTKVGNLYTKPEIDKFLYHPFASTKDKQVWSYYTIIITCTKTPPYMTLEKK</sequence>
<protein>
    <submittedName>
        <fullName evidence="1">Uncharacterized protein</fullName>
    </submittedName>
</protein>
<proteinExistence type="predicted"/>
<evidence type="ECO:0000313" key="1">
    <source>
        <dbReference type="EMBL" id="DAD96514.1"/>
    </source>
</evidence>
<reference evidence="1" key="1">
    <citation type="journal article" date="2021" name="Proc. Natl. Acad. Sci. U.S.A.">
        <title>A Catalog of Tens of Thousands of Viruses from Human Metagenomes Reveals Hidden Associations with Chronic Diseases.</title>
        <authorList>
            <person name="Tisza M.J."/>
            <person name="Buck C.B."/>
        </authorList>
    </citation>
    <scope>NUCLEOTIDE SEQUENCE</scope>
    <source>
        <strain evidence="1">Ctj3P51</strain>
    </source>
</reference>